<name>A0ABV6QNE8_9ACTN</name>
<comment type="caution">
    <text evidence="2">The sequence shown here is derived from an EMBL/GenBank/DDBJ whole genome shotgun (WGS) entry which is preliminary data.</text>
</comment>
<evidence type="ECO:0000256" key="1">
    <source>
        <dbReference type="SAM" id="MobiDB-lite"/>
    </source>
</evidence>
<keyword evidence="3" id="KW-1185">Reference proteome</keyword>
<feature type="compositionally biased region" description="Basic and acidic residues" evidence="1">
    <location>
        <begin position="1"/>
        <end position="20"/>
    </location>
</feature>
<evidence type="ECO:0000313" key="2">
    <source>
        <dbReference type="EMBL" id="MFC0626171.1"/>
    </source>
</evidence>
<accession>A0ABV6QNE8</accession>
<evidence type="ECO:0000313" key="3">
    <source>
        <dbReference type="Proteomes" id="UP001589890"/>
    </source>
</evidence>
<feature type="region of interest" description="Disordered" evidence="1">
    <location>
        <begin position="1"/>
        <end position="21"/>
    </location>
</feature>
<reference evidence="2 3" key="1">
    <citation type="submission" date="2024-09" db="EMBL/GenBank/DDBJ databases">
        <authorList>
            <person name="Sun Q."/>
            <person name="Mori K."/>
        </authorList>
    </citation>
    <scope>NUCLEOTIDE SEQUENCE [LARGE SCALE GENOMIC DNA]</scope>
    <source>
        <strain evidence="2 3">CGMCC 1.15906</strain>
    </source>
</reference>
<dbReference type="EMBL" id="JBHLTC010000022">
    <property type="protein sequence ID" value="MFC0626171.1"/>
    <property type="molecule type" value="Genomic_DNA"/>
</dbReference>
<organism evidence="2 3">
    <name type="scientific">Kribbella deserti</name>
    <dbReference type="NCBI Taxonomy" id="1926257"/>
    <lineage>
        <taxon>Bacteria</taxon>
        <taxon>Bacillati</taxon>
        <taxon>Actinomycetota</taxon>
        <taxon>Actinomycetes</taxon>
        <taxon>Propionibacteriales</taxon>
        <taxon>Kribbellaceae</taxon>
        <taxon>Kribbella</taxon>
    </lineage>
</organism>
<dbReference type="Proteomes" id="UP001589890">
    <property type="component" value="Unassembled WGS sequence"/>
</dbReference>
<dbReference type="RefSeq" id="WP_380049350.1">
    <property type="nucleotide sequence ID" value="NZ_JBHLTC010000022.1"/>
</dbReference>
<evidence type="ECO:0008006" key="4">
    <source>
        <dbReference type="Google" id="ProtNLM"/>
    </source>
</evidence>
<protein>
    <recommendedName>
        <fullName evidence="4">DNA-binding protein</fullName>
    </recommendedName>
</protein>
<proteinExistence type="predicted"/>
<sequence length="93" mass="10507">MIDIADCRAQDRKAARRPDRQPQWIAPSVAVYTTGRPEATIRDWIRRGLLASACDMRSKRLVVNAFDVLELAEAMPARPSTRSRAARRLDMVA</sequence>
<gene>
    <name evidence="2" type="ORF">ACFFGN_18985</name>
</gene>